<gene>
    <name evidence="1" type="ORF">KWG56_07895</name>
</gene>
<name>A0ABX8TN79_9CAUL</name>
<sequence>MPDARIVSSIAEIGREAWDRLFVGEVEGYDYLLTVERAGLSGFEYRYLVVEEAGRVLAGAPMFVTTYPLDTTLAASGRKVVEGARKVFPGLLTLRLACLGSPCTEALPLGFAAEVDQAQKPVLLRLLLDAFEAEAARSRCGLMGLKDASEDQYPLWDMVAATRGYRRIAGLPVAHLDISFDSVDAYLAGRSAATRKDMRRKLRNRAKVRVEWRNDLDGVLDRVMELYRQTLARADMTFEDLTPAYFTGLSETMGDRVQYVLYWSGEELLAMNLLLSGDDVLVDKFFVMDGEGGRALDLYFLSWFANIEHCLQNGIGRYHAGAAAYEVKRRLGSTLTGMGLYFRHRNRVLNGALNLAAPLFAADQGVKAAA</sequence>
<dbReference type="GeneID" id="94375184"/>
<evidence type="ECO:0000313" key="1">
    <source>
        <dbReference type="EMBL" id="QYC11860.1"/>
    </source>
</evidence>
<keyword evidence="2" id="KW-1185">Reference proteome</keyword>
<reference evidence="1 2" key="1">
    <citation type="submission" date="2021-07" db="EMBL/GenBank/DDBJ databases">
        <title>Isolation and characterization of bacteria from a gold mining with a capacity of golden bioaccumulation.</title>
        <authorList>
            <person name="Yang X.J."/>
        </authorList>
    </citation>
    <scope>NUCLEOTIDE SEQUENCE [LARGE SCALE GENOMIC DNA]</scope>
    <source>
        <strain evidence="1 2">Au29</strain>
    </source>
</reference>
<proteinExistence type="predicted"/>
<protein>
    <submittedName>
        <fullName evidence="1">GNAT family N-acetyltransferase</fullName>
    </submittedName>
</protein>
<evidence type="ECO:0000313" key="2">
    <source>
        <dbReference type="Proteomes" id="UP000824334"/>
    </source>
</evidence>
<organism evidence="1 2">
    <name type="scientific">Brevundimonas nasdae</name>
    <dbReference type="NCBI Taxonomy" id="172043"/>
    <lineage>
        <taxon>Bacteria</taxon>
        <taxon>Pseudomonadati</taxon>
        <taxon>Pseudomonadota</taxon>
        <taxon>Alphaproteobacteria</taxon>
        <taxon>Caulobacterales</taxon>
        <taxon>Caulobacteraceae</taxon>
        <taxon>Brevundimonas</taxon>
    </lineage>
</organism>
<dbReference type="RefSeq" id="WP_219354367.1">
    <property type="nucleotide sequence ID" value="NZ_CP080034.1"/>
</dbReference>
<dbReference type="Proteomes" id="UP000824334">
    <property type="component" value="Chromosome"/>
</dbReference>
<accession>A0ABX8TN79</accession>
<dbReference type="Pfam" id="PF04339">
    <property type="entry name" value="FemAB_like"/>
    <property type="match status" value="1"/>
</dbReference>
<dbReference type="InterPro" id="IPR007434">
    <property type="entry name" value="FemAB-like"/>
</dbReference>
<dbReference type="EMBL" id="CP080034">
    <property type="protein sequence ID" value="QYC11860.1"/>
    <property type="molecule type" value="Genomic_DNA"/>
</dbReference>